<evidence type="ECO:0000259" key="2">
    <source>
        <dbReference type="Pfam" id="PF03544"/>
    </source>
</evidence>
<dbReference type="Proteomes" id="UP001255185">
    <property type="component" value="Unassembled WGS sequence"/>
</dbReference>
<accession>A0ABU1TTM0</accession>
<name>A0ABU1TTM0_9FLAO</name>
<reference evidence="4 5" key="1">
    <citation type="submission" date="2023-07" db="EMBL/GenBank/DDBJ databases">
        <title>Sorghum-associated microbial communities from plants grown in Nebraska, USA.</title>
        <authorList>
            <person name="Schachtman D."/>
        </authorList>
    </citation>
    <scope>NUCLEOTIDE SEQUENCE [LARGE SCALE GENOMIC DNA]</scope>
    <source>
        <strain evidence="4 5">3773</strain>
    </source>
</reference>
<evidence type="ECO:0000313" key="4">
    <source>
        <dbReference type="EMBL" id="MDR6969229.1"/>
    </source>
</evidence>
<dbReference type="RefSeq" id="WP_310028060.1">
    <property type="nucleotide sequence ID" value="NZ_JAVDVI010000017.1"/>
</dbReference>
<dbReference type="EMBL" id="JAVDVI010000017">
    <property type="protein sequence ID" value="MDR6969229.1"/>
    <property type="molecule type" value="Genomic_DNA"/>
</dbReference>
<dbReference type="InterPro" id="IPR037682">
    <property type="entry name" value="TonB_C"/>
</dbReference>
<keyword evidence="1" id="KW-1133">Transmembrane helix</keyword>
<feature type="transmembrane region" description="Helical" evidence="1">
    <location>
        <begin position="6"/>
        <end position="22"/>
    </location>
</feature>
<protein>
    <submittedName>
        <fullName evidence="4">Beta-lactamase regulating signal transducer with metallopeptidase domain</fullName>
    </submittedName>
</protein>
<dbReference type="PANTHER" id="PTHR33446">
    <property type="entry name" value="PROTEIN TONB-RELATED"/>
    <property type="match status" value="1"/>
</dbReference>
<evidence type="ECO:0000256" key="1">
    <source>
        <dbReference type="SAM" id="Phobius"/>
    </source>
</evidence>
<evidence type="ECO:0000313" key="5">
    <source>
        <dbReference type="Proteomes" id="UP001255185"/>
    </source>
</evidence>
<dbReference type="InterPro" id="IPR008756">
    <property type="entry name" value="Peptidase_M56"/>
</dbReference>
<organism evidence="4 5">
    <name type="scientific">Flavobacterium arsenatis</name>
    <dbReference type="NCBI Taxonomy" id="1484332"/>
    <lineage>
        <taxon>Bacteria</taxon>
        <taxon>Pseudomonadati</taxon>
        <taxon>Bacteroidota</taxon>
        <taxon>Flavobacteriia</taxon>
        <taxon>Flavobacteriales</taxon>
        <taxon>Flavobacteriaceae</taxon>
        <taxon>Flavobacterium</taxon>
    </lineage>
</organism>
<keyword evidence="1" id="KW-0472">Membrane</keyword>
<dbReference type="Gene3D" id="3.30.1150.10">
    <property type="match status" value="1"/>
</dbReference>
<feature type="transmembrane region" description="Helical" evidence="1">
    <location>
        <begin position="34"/>
        <end position="55"/>
    </location>
</feature>
<gene>
    <name evidence="4" type="ORF">J2X31_003256</name>
</gene>
<comment type="caution">
    <text evidence="4">The sequence shown here is derived from an EMBL/GenBank/DDBJ whole genome shotgun (WGS) entry which is preliminary data.</text>
</comment>
<evidence type="ECO:0000259" key="3">
    <source>
        <dbReference type="Pfam" id="PF05569"/>
    </source>
</evidence>
<feature type="transmembrane region" description="Helical" evidence="1">
    <location>
        <begin position="82"/>
        <end position="104"/>
    </location>
</feature>
<dbReference type="Pfam" id="PF05569">
    <property type="entry name" value="Peptidase_M56"/>
    <property type="match status" value="1"/>
</dbReference>
<dbReference type="PANTHER" id="PTHR33446:SF2">
    <property type="entry name" value="PROTEIN TONB"/>
    <property type="match status" value="1"/>
</dbReference>
<dbReference type="SUPFAM" id="SSF74653">
    <property type="entry name" value="TolA/TonB C-terminal domain"/>
    <property type="match status" value="1"/>
</dbReference>
<dbReference type="Pfam" id="PF03544">
    <property type="entry name" value="TonB_C"/>
    <property type="match status" value="1"/>
</dbReference>
<feature type="domain" description="TonB C-terminal" evidence="2">
    <location>
        <begin position="335"/>
        <end position="396"/>
    </location>
</feature>
<keyword evidence="5" id="KW-1185">Reference proteome</keyword>
<proteinExistence type="predicted"/>
<keyword evidence="1" id="KW-0812">Transmembrane</keyword>
<sequence length="400" mass="46711">MTDFLLKSTLCLGLLFAVYFFLLEKEKMHHFNRFFLLFSLAFSLVIPFISFEIYVETIQAFQQNTIQMMPISSEMIEEKTDYLPIILWSVYGLITTILMFRFVVNLIKIKEKIDSNPQEKIQNATLVLLEEKVLPHTFLNYIFINKDDYENRKIEDELYTHELTHVRQKHTLDILFIEILKTIFWFNPILIFYKKAIQLNHEFLADEKVVKSYNNVPFYQNLLLEKATWNNTFYLASNLNFLVTKKRLIMMTKTTSKSRALLKKIALVPVLAVLIFISCSENKEATTEIETTNEEMEVQALQPDEVPSQPEFPGGMEAFYEFFGKEYKIPEDFSEEGKLIIAFVVETDGSLSNLKIKKDEGFGTGEEAIRVLKKSPKWQPGLVKGKAVRVQYHLPISIKR</sequence>
<dbReference type="InterPro" id="IPR051045">
    <property type="entry name" value="TonB-dependent_transducer"/>
</dbReference>
<feature type="domain" description="Peptidase M56" evidence="3">
    <location>
        <begin position="158"/>
        <end position="232"/>
    </location>
</feature>